<dbReference type="Pfam" id="PF05627">
    <property type="entry name" value="AvrRpt-cleavage"/>
    <property type="match status" value="1"/>
</dbReference>
<dbReference type="PANTHER" id="PTHR33159:SF47">
    <property type="entry name" value="RIN4 PATHOGENIC TYPE III EFFECTOR AVIRULENCE FACTOR AVR CLEAVAGE SITE DOMAIN-CONTAINING PROTEIN"/>
    <property type="match status" value="1"/>
</dbReference>
<dbReference type="Proteomes" id="UP000032141">
    <property type="component" value="Chromosome C3"/>
</dbReference>
<evidence type="ECO:0000313" key="3">
    <source>
        <dbReference type="EnsemblPlants" id="Bo3g113420.1"/>
    </source>
</evidence>
<protein>
    <recommendedName>
        <fullName evidence="2">RIN4 pathogenic type III effector avirulence factor Avr cleavage site domain-containing protein</fullName>
    </recommendedName>
</protein>
<evidence type="ECO:0000259" key="2">
    <source>
        <dbReference type="Pfam" id="PF05627"/>
    </source>
</evidence>
<accession>A0A0D3BGB0</accession>
<dbReference type="GO" id="GO:0005886">
    <property type="term" value="C:plasma membrane"/>
    <property type="evidence" value="ECO:0007669"/>
    <property type="project" value="TreeGrafter"/>
</dbReference>
<dbReference type="Gramene" id="Bo3g113420.1">
    <property type="protein sequence ID" value="Bo3g113420.1"/>
    <property type="gene ID" value="Bo3g113420"/>
</dbReference>
<dbReference type="AlphaFoldDB" id="A0A0D3BGB0"/>
<dbReference type="HOGENOM" id="CLU_107767_0_0_1"/>
<dbReference type="InterPro" id="IPR008700">
    <property type="entry name" value="TypeIII_avirulence_cleave"/>
</dbReference>
<dbReference type="PANTHER" id="PTHR33159">
    <property type="entry name" value="RPM1-INTERACTING PROTEIN 4 (RIN4) FAMILY PROTEIN"/>
    <property type="match status" value="1"/>
</dbReference>
<dbReference type="eggNOG" id="ENOG502S6ZH">
    <property type="taxonomic scope" value="Eukaryota"/>
</dbReference>
<proteinExistence type="predicted"/>
<feature type="region of interest" description="Disordered" evidence="1">
    <location>
        <begin position="113"/>
        <end position="180"/>
    </location>
</feature>
<evidence type="ECO:0000256" key="1">
    <source>
        <dbReference type="SAM" id="MobiDB-lite"/>
    </source>
</evidence>
<dbReference type="InterPro" id="IPR040387">
    <property type="entry name" value="RIN4/NOI4"/>
</dbReference>
<reference evidence="3 4" key="1">
    <citation type="journal article" date="2014" name="Genome Biol.">
        <title>Transcriptome and methylome profiling reveals relics of genome dominance in the mesopolyploid Brassica oleracea.</title>
        <authorList>
            <person name="Parkin I.A."/>
            <person name="Koh C."/>
            <person name="Tang H."/>
            <person name="Robinson S.J."/>
            <person name="Kagale S."/>
            <person name="Clarke W.E."/>
            <person name="Town C.D."/>
            <person name="Nixon J."/>
            <person name="Krishnakumar V."/>
            <person name="Bidwell S.L."/>
            <person name="Denoeud F."/>
            <person name="Belcram H."/>
            <person name="Links M.G."/>
            <person name="Just J."/>
            <person name="Clarke C."/>
            <person name="Bender T."/>
            <person name="Huebert T."/>
            <person name="Mason A.S."/>
            <person name="Pires J.C."/>
            <person name="Barker G."/>
            <person name="Moore J."/>
            <person name="Walley P.G."/>
            <person name="Manoli S."/>
            <person name="Batley J."/>
            <person name="Edwards D."/>
            <person name="Nelson M.N."/>
            <person name="Wang X."/>
            <person name="Paterson A.H."/>
            <person name="King G."/>
            <person name="Bancroft I."/>
            <person name="Chalhoub B."/>
            <person name="Sharpe A.G."/>
        </authorList>
    </citation>
    <scope>NUCLEOTIDE SEQUENCE</scope>
    <source>
        <strain evidence="3 4">cv. TO1000</strain>
    </source>
</reference>
<reference evidence="3" key="2">
    <citation type="submission" date="2015-03" db="UniProtKB">
        <authorList>
            <consortium name="EnsemblPlants"/>
        </authorList>
    </citation>
    <scope>IDENTIFICATION</scope>
</reference>
<dbReference type="EnsemblPlants" id="Bo3g113420.1">
    <property type="protein sequence ID" value="Bo3g113420.1"/>
    <property type="gene ID" value="Bo3g113420"/>
</dbReference>
<feature type="domain" description="RIN4 pathogenic type III effector avirulence factor Avr cleavage site" evidence="2">
    <location>
        <begin position="81"/>
        <end position="114"/>
    </location>
</feature>
<organism evidence="3 4">
    <name type="scientific">Brassica oleracea var. oleracea</name>
    <dbReference type="NCBI Taxonomy" id="109376"/>
    <lineage>
        <taxon>Eukaryota</taxon>
        <taxon>Viridiplantae</taxon>
        <taxon>Streptophyta</taxon>
        <taxon>Embryophyta</taxon>
        <taxon>Tracheophyta</taxon>
        <taxon>Spermatophyta</taxon>
        <taxon>Magnoliopsida</taxon>
        <taxon>eudicotyledons</taxon>
        <taxon>Gunneridae</taxon>
        <taxon>Pentapetalae</taxon>
        <taxon>rosids</taxon>
        <taxon>malvids</taxon>
        <taxon>Brassicales</taxon>
        <taxon>Brassicaceae</taxon>
        <taxon>Brassiceae</taxon>
        <taxon>Brassica</taxon>
    </lineage>
</organism>
<name>A0A0D3BGB0_BRAOL</name>
<sequence length="224" mass="25350">MLRLLPAALEKPLASQCHVDDKTNSETFDPTHETILGNSVRKAAGRRKIIIIVLSLSRFWLLLVSETKSSVLIPTMAMGNKGRQLPKFGEWDATNPGAAQGFTVIFNNARDDKKTKKTAVAAPESLVTPPTNNEPHQNNNHRHHRHQQNNNHRKKRNSPPPREKVSSFFPPSPPNPNLDKRVDYSRDIMFAEEMALLPLSLVRALFPKRNDKEADRLSRVVFNK</sequence>
<feature type="compositionally biased region" description="Basic residues" evidence="1">
    <location>
        <begin position="139"/>
        <end position="157"/>
    </location>
</feature>
<dbReference type="OMA" id="SRDIMFA"/>
<dbReference type="STRING" id="109376.A0A0D3BGB0"/>
<keyword evidence="4" id="KW-1185">Reference proteome</keyword>
<evidence type="ECO:0000313" key="4">
    <source>
        <dbReference type="Proteomes" id="UP000032141"/>
    </source>
</evidence>